<evidence type="ECO:0000313" key="4">
    <source>
        <dbReference type="Proteomes" id="UP001501371"/>
    </source>
</evidence>
<feature type="transmembrane region" description="Helical" evidence="2">
    <location>
        <begin position="268"/>
        <end position="287"/>
    </location>
</feature>
<feature type="transmembrane region" description="Helical" evidence="2">
    <location>
        <begin position="366"/>
        <end position="387"/>
    </location>
</feature>
<keyword evidence="2" id="KW-0812">Transmembrane</keyword>
<feature type="transmembrane region" description="Helical" evidence="2">
    <location>
        <begin position="212"/>
        <end position="232"/>
    </location>
</feature>
<evidence type="ECO:0008006" key="5">
    <source>
        <dbReference type="Google" id="ProtNLM"/>
    </source>
</evidence>
<dbReference type="Proteomes" id="UP001501371">
    <property type="component" value="Unassembled WGS sequence"/>
</dbReference>
<feature type="transmembrane region" description="Helical" evidence="2">
    <location>
        <begin position="399"/>
        <end position="420"/>
    </location>
</feature>
<feature type="region of interest" description="Disordered" evidence="1">
    <location>
        <begin position="181"/>
        <end position="206"/>
    </location>
</feature>
<feature type="transmembrane region" description="Helical" evidence="2">
    <location>
        <begin position="293"/>
        <end position="310"/>
    </location>
</feature>
<evidence type="ECO:0000313" key="3">
    <source>
        <dbReference type="EMBL" id="GAA1150279.1"/>
    </source>
</evidence>
<reference evidence="3 4" key="1">
    <citation type="journal article" date="2019" name="Int. J. Syst. Evol. Microbiol.">
        <title>The Global Catalogue of Microorganisms (GCM) 10K type strain sequencing project: providing services to taxonomists for standard genome sequencing and annotation.</title>
        <authorList>
            <consortium name="The Broad Institute Genomics Platform"/>
            <consortium name="The Broad Institute Genome Sequencing Center for Infectious Disease"/>
            <person name="Wu L."/>
            <person name="Ma J."/>
        </authorList>
    </citation>
    <scope>NUCLEOTIDE SEQUENCE [LARGE SCALE GENOMIC DNA]</scope>
    <source>
        <strain evidence="3 4">JCM 12696</strain>
    </source>
</reference>
<keyword evidence="2" id="KW-1133">Transmembrane helix</keyword>
<feature type="transmembrane region" description="Helical" evidence="2">
    <location>
        <begin position="322"/>
        <end position="346"/>
    </location>
</feature>
<name>A0ABN1UGY9_9ACTN</name>
<gene>
    <name evidence="3" type="ORF">GCM10009654_02000</name>
</gene>
<feature type="transmembrane region" description="Helical" evidence="2">
    <location>
        <begin position="238"/>
        <end position="256"/>
    </location>
</feature>
<evidence type="ECO:0000256" key="1">
    <source>
        <dbReference type="SAM" id="MobiDB-lite"/>
    </source>
</evidence>
<protein>
    <recommendedName>
        <fullName evidence="5">NnrS multi-domain protein</fullName>
    </recommendedName>
</protein>
<feature type="region of interest" description="Disordered" evidence="1">
    <location>
        <begin position="509"/>
        <end position="565"/>
    </location>
</feature>
<sequence>MTGRIARARYDQRVLALVEVRGGDRDWAEAEQVFEAHGWLVLDHSPPGGASGPGAALRPDPAARLYRIEVRLYGSARRAERGAAWHVRRAARAAQLEMYVRRADRLERDVDLLPEWLAHSAPRRTARPPGSPARGPLVTRVRRRLGRWAARTGAYDAGTMVSGAPLEALRLARADLPGGAGARGDVSVRPMDGRRRRPASSRRPEGQLDRRLARLALSFFVMAMAAVIAVHSTGATRYGWAGVALIALGIGTWAGLTMDRVGERATNLLLTVLVGVVFLSISFSDGGLSTSQAATNLYGLVLAAGLWLLVRQWSWGEWATWVVPLVVTLVLSSFVGAGSVLHALYADALSLSPGDLDVPPIWQFGSALRLVSFLLPVLLLPAVWGIAKHFHYVKPGERMNGLMYLALLAVFLVTAGGIAVDDATGAARRTAEAARKGDPAPSYFGVEPEWACVEPTVPLASLPGEGGRLDPVRPYLSFGVAGGDAVLRDRESGDTLKVPAGKVRIVPVDTGRGRCAGGGPTIDSGSETTVDSAVTVDSAADPADSADSGVSPAPPSATGRPAAAR</sequence>
<proteinExistence type="predicted"/>
<feature type="compositionally biased region" description="Low complexity" evidence="1">
    <location>
        <begin position="528"/>
        <end position="551"/>
    </location>
</feature>
<keyword evidence="4" id="KW-1185">Reference proteome</keyword>
<accession>A0ABN1UGY9</accession>
<keyword evidence="2" id="KW-0472">Membrane</keyword>
<evidence type="ECO:0000256" key="2">
    <source>
        <dbReference type="SAM" id="Phobius"/>
    </source>
</evidence>
<comment type="caution">
    <text evidence="3">The sequence shown here is derived from an EMBL/GenBank/DDBJ whole genome shotgun (WGS) entry which is preliminary data.</text>
</comment>
<organism evidence="3 4">
    <name type="scientific">Streptomyces hebeiensis</name>
    <dbReference type="NCBI Taxonomy" id="229486"/>
    <lineage>
        <taxon>Bacteria</taxon>
        <taxon>Bacillati</taxon>
        <taxon>Actinomycetota</taxon>
        <taxon>Actinomycetes</taxon>
        <taxon>Kitasatosporales</taxon>
        <taxon>Streptomycetaceae</taxon>
        <taxon>Streptomyces</taxon>
    </lineage>
</organism>
<dbReference type="EMBL" id="BAAAKV010000001">
    <property type="protein sequence ID" value="GAA1150279.1"/>
    <property type="molecule type" value="Genomic_DNA"/>
</dbReference>
<dbReference type="RefSeq" id="WP_344268608.1">
    <property type="nucleotide sequence ID" value="NZ_BAAAKV010000001.1"/>
</dbReference>